<evidence type="ECO:0000313" key="2">
    <source>
        <dbReference type="EMBL" id="KAF3584513.1"/>
    </source>
</evidence>
<sequence length="120" mass="13909">MRSRLFVRSREINSSFKIEILAASNLLSAKLSEPSMIRMMELLALKRKSYGAKRGETTQKLEEEAETKMKEKDNTMQRVFTCESKAWAVPIPRAEQNRRERERERERELGVKLSQSCASG</sequence>
<dbReference type="EMBL" id="QGKX02000088">
    <property type="protein sequence ID" value="KAF3584513.1"/>
    <property type="molecule type" value="Genomic_DNA"/>
</dbReference>
<dbReference type="AlphaFoldDB" id="A0A8S9RXA6"/>
<dbReference type="Proteomes" id="UP000712600">
    <property type="component" value="Unassembled WGS sequence"/>
</dbReference>
<evidence type="ECO:0000256" key="1">
    <source>
        <dbReference type="SAM" id="MobiDB-lite"/>
    </source>
</evidence>
<name>A0A8S9RXA6_BRACR</name>
<feature type="region of interest" description="Disordered" evidence="1">
    <location>
        <begin position="91"/>
        <end position="120"/>
    </location>
</feature>
<evidence type="ECO:0000313" key="4">
    <source>
        <dbReference type="Proteomes" id="UP000712600"/>
    </source>
</evidence>
<organism evidence="3 4">
    <name type="scientific">Brassica cretica</name>
    <name type="common">Mustard</name>
    <dbReference type="NCBI Taxonomy" id="69181"/>
    <lineage>
        <taxon>Eukaryota</taxon>
        <taxon>Viridiplantae</taxon>
        <taxon>Streptophyta</taxon>
        <taxon>Embryophyta</taxon>
        <taxon>Tracheophyta</taxon>
        <taxon>Spermatophyta</taxon>
        <taxon>Magnoliopsida</taxon>
        <taxon>eudicotyledons</taxon>
        <taxon>Gunneridae</taxon>
        <taxon>Pentapetalae</taxon>
        <taxon>rosids</taxon>
        <taxon>malvids</taxon>
        <taxon>Brassicales</taxon>
        <taxon>Brassicaceae</taxon>
        <taxon>Brassiceae</taxon>
        <taxon>Brassica</taxon>
    </lineage>
</organism>
<proteinExistence type="predicted"/>
<protein>
    <submittedName>
        <fullName evidence="3">Uncharacterized protein</fullName>
    </submittedName>
</protein>
<evidence type="ECO:0000313" key="3">
    <source>
        <dbReference type="EMBL" id="KAF3584519.1"/>
    </source>
</evidence>
<comment type="caution">
    <text evidence="3">The sequence shown here is derived from an EMBL/GenBank/DDBJ whole genome shotgun (WGS) entry which is preliminary data.</text>
</comment>
<feature type="compositionally biased region" description="Basic and acidic residues" evidence="1">
    <location>
        <begin position="95"/>
        <end position="110"/>
    </location>
</feature>
<accession>A0A8S9RXA6</accession>
<reference evidence="3" key="1">
    <citation type="submission" date="2019-12" db="EMBL/GenBank/DDBJ databases">
        <title>Genome sequencing and annotation of Brassica cretica.</title>
        <authorList>
            <person name="Studholme D.J."/>
            <person name="Sarris P."/>
        </authorList>
    </citation>
    <scope>NUCLEOTIDE SEQUENCE</scope>
    <source>
        <strain evidence="3">PFS-109/04</strain>
        <tissue evidence="3">Leaf</tissue>
    </source>
</reference>
<gene>
    <name evidence="3" type="ORF">F2Q69_00031507</name>
    <name evidence="2" type="ORF">F2Q69_00031509</name>
</gene>
<dbReference type="EMBL" id="QGKX02000088">
    <property type="protein sequence ID" value="KAF3584519.1"/>
    <property type="molecule type" value="Genomic_DNA"/>
</dbReference>